<evidence type="ECO:0000256" key="1">
    <source>
        <dbReference type="SAM" id="MobiDB-lite"/>
    </source>
</evidence>
<name>A0A0P1ACM6_PLAHL</name>
<protein>
    <submittedName>
        <fullName evidence="2">Uncharacterized protein</fullName>
    </submittedName>
</protein>
<proteinExistence type="predicted"/>
<organism evidence="2 3">
    <name type="scientific">Plasmopara halstedii</name>
    <name type="common">Downy mildew of sunflower</name>
    <dbReference type="NCBI Taxonomy" id="4781"/>
    <lineage>
        <taxon>Eukaryota</taxon>
        <taxon>Sar</taxon>
        <taxon>Stramenopiles</taxon>
        <taxon>Oomycota</taxon>
        <taxon>Peronosporomycetes</taxon>
        <taxon>Peronosporales</taxon>
        <taxon>Peronosporaceae</taxon>
        <taxon>Plasmopara</taxon>
    </lineage>
</organism>
<dbReference type="EMBL" id="CCYD01000322">
    <property type="protein sequence ID" value="CEG38608.1"/>
    <property type="molecule type" value="Genomic_DNA"/>
</dbReference>
<feature type="compositionally biased region" description="Polar residues" evidence="1">
    <location>
        <begin position="42"/>
        <end position="55"/>
    </location>
</feature>
<dbReference type="RefSeq" id="XP_024574977.1">
    <property type="nucleotide sequence ID" value="XM_024724063.1"/>
</dbReference>
<feature type="region of interest" description="Disordered" evidence="1">
    <location>
        <begin position="39"/>
        <end position="68"/>
    </location>
</feature>
<dbReference type="GeneID" id="36403726"/>
<keyword evidence="3" id="KW-1185">Reference proteome</keyword>
<accession>A0A0P1ACM6</accession>
<evidence type="ECO:0000313" key="2">
    <source>
        <dbReference type="EMBL" id="CEG38608.1"/>
    </source>
</evidence>
<reference evidence="3" key="1">
    <citation type="submission" date="2014-09" db="EMBL/GenBank/DDBJ databases">
        <authorList>
            <person name="Sharma Rahul"/>
            <person name="Thines Marco"/>
        </authorList>
    </citation>
    <scope>NUCLEOTIDE SEQUENCE [LARGE SCALE GENOMIC DNA]</scope>
</reference>
<dbReference type="AlphaFoldDB" id="A0A0P1ACM6"/>
<sequence>MVRKTSRLGPGQQSVEEILLYRSIQQPHALRAPRETIRRRLSSNNNTGIRTSAASSRLRANHQVTTTRTELTEAPHLPVDSIQQMAIEIASLDQRLQCVATCFASASSHAAKARKPKMINFEHHIEPAGIINFCSIQKEVNGSNADDSERKINSVDAMGSLHKQHCVRDMESTARRLDNEDDEETLGDKKGFPSATKFLLMCRGYVVRLSVCST</sequence>
<dbReference type="Proteomes" id="UP000054928">
    <property type="component" value="Unassembled WGS sequence"/>
</dbReference>
<evidence type="ECO:0000313" key="3">
    <source>
        <dbReference type="Proteomes" id="UP000054928"/>
    </source>
</evidence>